<evidence type="ECO:0000256" key="1">
    <source>
        <dbReference type="SAM" id="MobiDB-lite"/>
    </source>
</evidence>
<dbReference type="RefSeq" id="WP_358363487.1">
    <property type="nucleotide sequence ID" value="NZ_JBEZFP010000173.1"/>
</dbReference>
<protein>
    <submittedName>
        <fullName evidence="2">Uncharacterized protein</fullName>
    </submittedName>
</protein>
<gene>
    <name evidence="2" type="ORF">AB0C36_38670</name>
</gene>
<name>A0ABV3DUI0_9ACTN</name>
<comment type="caution">
    <text evidence="2">The sequence shown here is derived from an EMBL/GenBank/DDBJ whole genome shotgun (WGS) entry which is preliminary data.</text>
</comment>
<reference evidence="2 3" key="1">
    <citation type="submission" date="2024-06" db="EMBL/GenBank/DDBJ databases">
        <title>The Natural Products Discovery Center: Release of the First 8490 Sequenced Strains for Exploring Actinobacteria Biosynthetic Diversity.</title>
        <authorList>
            <person name="Kalkreuter E."/>
            <person name="Kautsar S.A."/>
            <person name="Yang D."/>
            <person name="Bader C.D."/>
            <person name="Teijaro C.N."/>
            <person name="Fluegel L."/>
            <person name="Davis C.M."/>
            <person name="Simpson J.R."/>
            <person name="Lauterbach L."/>
            <person name="Steele A.D."/>
            <person name="Gui C."/>
            <person name="Meng S."/>
            <person name="Li G."/>
            <person name="Viehrig K."/>
            <person name="Ye F."/>
            <person name="Su P."/>
            <person name="Kiefer A.F."/>
            <person name="Nichols A."/>
            <person name="Cepeda A.J."/>
            <person name="Yan W."/>
            <person name="Fan B."/>
            <person name="Jiang Y."/>
            <person name="Adhikari A."/>
            <person name="Zheng C.-J."/>
            <person name="Schuster L."/>
            <person name="Cowan T.M."/>
            <person name="Smanski M.J."/>
            <person name="Chevrette M.G."/>
            <person name="De Carvalho L.P.S."/>
            <person name="Shen B."/>
        </authorList>
    </citation>
    <scope>NUCLEOTIDE SEQUENCE [LARGE SCALE GENOMIC DNA]</scope>
    <source>
        <strain evidence="2 3">NPDC048946</strain>
    </source>
</reference>
<accession>A0ABV3DUI0</accession>
<keyword evidence="3" id="KW-1185">Reference proteome</keyword>
<organism evidence="2 3">
    <name type="scientific">Streptodolium elevatio</name>
    <dbReference type="NCBI Taxonomy" id="3157996"/>
    <lineage>
        <taxon>Bacteria</taxon>
        <taxon>Bacillati</taxon>
        <taxon>Actinomycetota</taxon>
        <taxon>Actinomycetes</taxon>
        <taxon>Kitasatosporales</taxon>
        <taxon>Streptomycetaceae</taxon>
        <taxon>Streptodolium</taxon>
    </lineage>
</organism>
<evidence type="ECO:0000313" key="3">
    <source>
        <dbReference type="Proteomes" id="UP001551482"/>
    </source>
</evidence>
<dbReference type="Proteomes" id="UP001551482">
    <property type="component" value="Unassembled WGS sequence"/>
</dbReference>
<sequence length="315" mass="35997">MSYWGGWRRQHQEFRRRVDQHRNQLRRDTEFFDGNPLYVTELRWTDPFDAEPPVAFVALSIGLAHSRAAVRCTPDAHAEWLAVGLDYLDAVSAATDRTAIARERYEVESEKLGNRLLWWRMRDVERDWVRAIEAYRAEVAAADAAYHPTRETVARHVAAEREVSERRLAEERARTEERRAKARELAALPLWGILVTGRGRDAEVTVHRHDLAPESPLPTDTQPHRWEEAEPLTGFALEPAVRALRETGASVRWEAAAVSAVEEEFGYTLRTWWEDLFPQSDLFRPPRPRGTSSTYTGTGHHSSYGTGGFSCASVH</sequence>
<feature type="region of interest" description="Disordered" evidence="1">
    <location>
        <begin position="283"/>
        <end position="302"/>
    </location>
</feature>
<feature type="compositionally biased region" description="Low complexity" evidence="1">
    <location>
        <begin position="290"/>
        <end position="302"/>
    </location>
</feature>
<dbReference type="EMBL" id="JBEZFP010000173">
    <property type="protein sequence ID" value="MEU8139410.1"/>
    <property type="molecule type" value="Genomic_DNA"/>
</dbReference>
<proteinExistence type="predicted"/>
<evidence type="ECO:0000313" key="2">
    <source>
        <dbReference type="EMBL" id="MEU8139410.1"/>
    </source>
</evidence>